<accession>A0A7X5U9C2</accession>
<dbReference type="EMBL" id="JAARLZ010000003">
    <property type="protein sequence ID" value="NII06098.1"/>
    <property type="molecule type" value="Genomic_DNA"/>
</dbReference>
<name>A0A7X5U9C2_9GAMM</name>
<evidence type="ECO:0000313" key="2">
    <source>
        <dbReference type="EMBL" id="NII06098.1"/>
    </source>
</evidence>
<dbReference type="AlphaFoldDB" id="A0A7X5U9C2"/>
<feature type="compositionally biased region" description="Polar residues" evidence="1">
    <location>
        <begin position="251"/>
        <end position="261"/>
    </location>
</feature>
<gene>
    <name evidence="2" type="ORF">HBF25_06825</name>
</gene>
<proteinExistence type="predicted"/>
<dbReference type="RefSeq" id="WP_166947190.1">
    <property type="nucleotide sequence ID" value="NZ_JAARLZ010000003.1"/>
</dbReference>
<dbReference type="Proteomes" id="UP000490980">
    <property type="component" value="Unassembled WGS sequence"/>
</dbReference>
<feature type="region of interest" description="Disordered" evidence="1">
    <location>
        <begin position="242"/>
        <end position="263"/>
    </location>
</feature>
<keyword evidence="3" id="KW-1185">Reference proteome</keyword>
<evidence type="ECO:0000313" key="3">
    <source>
        <dbReference type="Proteomes" id="UP000490980"/>
    </source>
</evidence>
<reference evidence="2 3" key="1">
    <citation type="submission" date="2020-03" db="EMBL/GenBank/DDBJ databases">
        <authorList>
            <person name="Lai Q."/>
        </authorList>
    </citation>
    <scope>NUCLEOTIDE SEQUENCE [LARGE SCALE GENOMIC DNA]</scope>
    <source>
        <strain evidence="2 3">CCUG 25036</strain>
    </source>
</reference>
<organism evidence="2 3">
    <name type="scientific">Luteibacter anthropi</name>
    <dbReference type="NCBI Taxonomy" id="564369"/>
    <lineage>
        <taxon>Bacteria</taxon>
        <taxon>Pseudomonadati</taxon>
        <taxon>Pseudomonadota</taxon>
        <taxon>Gammaproteobacteria</taxon>
        <taxon>Lysobacterales</taxon>
        <taxon>Rhodanobacteraceae</taxon>
        <taxon>Luteibacter</taxon>
    </lineage>
</organism>
<sequence>MADVLHLLLPGRDKLAPIPAFAQWLARGTSLSSAVPGYLAALAEHFRWPAGPLPAAALIRQAVAGDAGNALWVCADPAWVQPELNGARLLGCGNLGVLPEEAANMVDALAETFTAEGMSLSVGDPQHWQLRVPDYVQVPSFPEPEEALGADLFEQLPQGDDGRRWRALINEAQVVLHNHPANALRMQEGLPPINSVWLWGAGVLPDWVECGQQRIYSDDLLVWALAQKANVDIQPRSSLPVGARLARDPSSDATASNQTSRDTGRAQGALLQVSLLDLQDVQPTAFERDWWPWLQSRIEAGVELRLSFADGRRMVLRKLHRLRFWRKA</sequence>
<comment type="caution">
    <text evidence="2">The sequence shown here is derived from an EMBL/GenBank/DDBJ whole genome shotgun (WGS) entry which is preliminary data.</text>
</comment>
<protein>
    <submittedName>
        <fullName evidence="2">Phosphoglycerate mutase</fullName>
    </submittedName>
</protein>
<evidence type="ECO:0000256" key="1">
    <source>
        <dbReference type="SAM" id="MobiDB-lite"/>
    </source>
</evidence>